<evidence type="ECO:0000256" key="1">
    <source>
        <dbReference type="SAM" id="MobiDB-lite"/>
    </source>
</evidence>
<dbReference type="EMBL" id="SAYU02000044">
    <property type="protein sequence ID" value="NHA69013.1"/>
    <property type="molecule type" value="Genomic_DNA"/>
</dbReference>
<comment type="caution">
    <text evidence="2">The sequence shown here is derived from an EMBL/GenBank/DDBJ whole genome shotgun (WGS) entry which is preliminary data.</text>
</comment>
<gene>
    <name evidence="2" type="ORF">EPD83_013265</name>
</gene>
<dbReference type="AlphaFoldDB" id="A0A8T6R615"/>
<organism evidence="2 3">
    <name type="scientific">Phycicoccus flavus</name>
    <dbReference type="NCBI Taxonomy" id="2502783"/>
    <lineage>
        <taxon>Bacteria</taxon>
        <taxon>Bacillati</taxon>
        <taxon>Actinomycetota</taxon>
        <taxon>Actinomycetes</taxon>
        <taxon>Micrococcales</taxon>
        <taxon>Intrasporangiaceae</taxon>
        <taxon>Phycicoccus</taxon>
    </lineage>
</organism>
<feature type="region of interest" description="Disordered" evidence="1">
    <location>
        <begin position="1"/>
        <end position="70"/>
    </location>
</feature>
<dbReference type="Proteomes" id="UP000287866">
    <property type="component" value="Unassembled WGS sequence"/>
</dbReference>
<reference evidence="2" key="1">
    <citation type="submission" date="2020-03" db="EMBL/GenBank/DDBJ databases">
        <title>Phycicoccus flavus sp. nov., a novel endophytic actinobacterium isolated from branch of Kandelia candel.</title>
        <authorList>
            <person name="Tuo L."/>
        </authorList>
    </citation>
    <scope>NUCLEOTIDE SEQUENCE</scope>
    <source>
        <strain evidence="2">CMS6Z-2</strain>
    </source>
</reference>
<name>A0A8T6R615_9MICO</name>
<dbReference type="RefSeq" id="WP_165566696.1">
    <property type="nucleotide sequence ID" value="NZ_SAYU02000044.1"/>
</dbReference>
<evidence type="ECO:0000313" key="3">
    <source>
        <dbReference type="Proteomes" id="UP000287866"/>
    </source>
</evidence>
<keyword evidence="3" id="KW-1185">Reference proteome</keyword>
<evidence type="ECO:0000313" key="2">
    <source>
        <dbReference type="EMBL" id="NHA69013.1"/>
    </source>
</evidence>
<proteinExistence type="predicted"/>
<accession>A0A8T6R615</accession>
<protein>
    <submittedName>
        <fullName evidence="2">Uncharacterized protein</fullName>
    </submittedName>
</protein>
<sequence>MEKTGDRTGPDHDRSTDHEPAEDVTGAVRGPSGAPPADGRGTPDVDPEDAGAGTATWPARTPGSGGSAWA</sequence>
<feature type="compositionally biased region" description="Basic and acidic residues" evidence="1">
    <location>
        <begin position="1"/>
        <end position="21"/>
    </location>
</feature>